<evidence type="ECO:0000256" key="12">
    <source>
        <dbReference type="SAM" id="Phobius"/>
    </source>
</evidence>
<dbReference type="RefSeq" id="WP_212642461.1">
    <property type="nucleotide sequence ID" value="NZ_CP074132.1"/>
</dbReference>
<evidence type="ECO:0000256" key="8">
    <source>
        <dbReference type="ARBA" id="ARBA00022786"/>
    </source>
</evidence>
<accession>A0ABX8C657</accession>
<keyword evidence="9" id="KW-0862">Zinc</keyword>
<evidence type="ECO:0000256" key="10">
    <source>
        <dbReference type="ARBA" id="ARBA00022989"/>
    </source>
</evidence>
<dbReference type="EC" id="2.3.2.27" evidence="3"/>
<proteinExistence type="predicted"/>
<evidence type="ECO:0000256" key="1">
    <source>
        <dbReference type="ARBA" id="ARBA00000900"/>
    </source>
</evidence>
<sequence>MLLVIGSALLVAAVVLLPLTVIALRRWLRQRGLAQLRPGVLAAREGQRVTLTGVAAPGPGGPISSGLAGAECVWHGHEVLRHYWPLNRDPSEGAVRERACDSIADYGSEDLFGIVAEGRPGDGDRIFVDPGDTEPRGAELCLKRVVGRPQPGVASPADDLLPRVRGRISGVFRGETIEFEYREWVIRPGARIRVTGLVQVREGRVVLAAPEDGTLGIEHGVDDQPVRVSPRRTEALALTIAFAVCSIAGAVLTAAAL</sequence>
<evidence type="ECO:0000256" key="9">
    <source>
        <dbReference type="ARBA" id="ARBA00022833"/>
    </source>
</evidence>
<dbReference type="Proteomes" id="UP000678016">
    <property type="component" value="Chromosome"/>
</dbReference>
<evidence type="ECO:0000256" key="11">
    <source>
        <dbReference type="ARBA" id="ARBA00023136"/>
    </source>
</evidence>
<evidence type="ECO:0000256" key="6">
    <source>
        <dbReference type="ARBA" id="ARBA00022723"/>
    </source>
</evidence>
<protein>
    <recommendedName>
        <fullName evidence="3">RING-type E3 ubiquitin transferase</fullName>
        <ecNumber evidence="3">2.3.2.27</ecNumber>
    </recommendedName>
</protein>
<keyword evidence="10 12" id="KW-1133">Transmembrane helix</keyword>
<evidence type="ECO:0000256" key="3">
    <source>
        <dbReference type="ARBA" id="ARBA00012483"/>
    </source>
</evidence>
<feature type="domain" description="E3 Ubiquitin ligase MUL1-like" evidence="13">
    <location>
        <begin position="134"/>
        <end position="213"/>
    </location>
</feature>
<keyword evidence="8" id="KW-0833">Ubl conjugation pathway</keyword>
<comment type="subcellular location">
    <subcellularLocation>
        <location evidence="2">Membrane</location>
        <topology evidence="2">Multi-pass membrane protein</topology>
    </subcellularLocation>
</comment>
<dbReference type="Pfam" id="PF12483">
    <property type="entry name" value="GIDE"/>
    <property type="match status" value="1"/>
</dbReference>
<keyword evidence="6" id="KW-0479">Metal-binding</keyword>
<evidence type="ECO:0000256" key="4">
    <source>
        <dbReference type="ARBA" id="ARBA00022679"/>
    </source>
</evidence>
<keyword evidence="4" id="KW-0808">Transferase</keyword>
<keyword evidence="5 12" id="KW-0812">Transmembrane</keyword>
<organism evidence="14 15">
    <name type="scientific">Nocardiopsis akebiae</name>
    <dbReference type="NCBI Taxonomy" id="2831968"/>
    <lineage>
        <taxon>Bacteria</taxon>
        <taxon>Bacillati</taxon>
        <taxon>Actinomycetota</taxon>
        <taxon>Actinomycetes</taxon>
        <taxon>Streptosporangiales</taxon>
        <taxon>Nocardiopsidaceae</taxon>
        <taxon>Nocardiopsis</taxon>
    </lineage>
</organism>
<dbReference type="InterPro" id="IPR022170">
    <property type="entry name" value="MUL1-like"/>
</dbReference>
<gene>
    <name evidence="14" type="ORF">KGD83_03310</name>
</gene>
<reference evidence="15" key="1">
    <citation type="submission" date="2021-05" db="EMBL/GenBank/DDBJ databases">
        <title>Direct Submission.</title>
        <authorList>
            <person name="Li K."/>
            <person name="Gao J."/>
        </authorList>
    </citation>
    <scope>NUCLEOTIDE SEQUENCE [LARGE SCALE GENOMIC DNA]</scope>
    <source>
        <strain evidence="15">HDS12</strain>
    </source>
</reference>
<comment type="catalytic activity">
    <reaction evidence="1">
        <text>S-ubiquitinyl-[E2 ubiquitin-conjugating enzyme]-L-cysteine + [acceptor protein]-L-lysine = [E2 ubiquitin-conjugating enzyme]-L-cysteine + N(6)-ubiquitinyl-[acceptor protein]-L-lysine.</text>
        <dbReference type="EC" id="2.3.2.27"/>
    </reaction>
</comment>
<keyword evidence="15" id="KW-1185">Reference proteome</keyword>
<name>A0ABX8C657_9ACTN</name>
<evidence type="ECO:0000256" key="5">
    <source>
        <dbReference type="ARBA" id="ARBA00022692"/>
    </source>
</evidence>
<dbReference type="CDD" id="cd06462">
    <property type="entry name" value="Peptidase_S24_S26"/>
    <property type="match status" value="1"/>
</dbReference>
<feature type="transmembrane region" description="Helical" evidence="12">
    <location>
        <begin position="235"/>
        <end position="256"/>
    </location>
</feature>
<evidence type="ECO:0000259" key="13">
    <source>
        <dbReference type="Pfam" id="PF12483"/>
    </source>
</evidence>
<keyword evidence="7" id="KW-0863">Zinc-finger</keyword>
<evidence type="ECO:0000256" key="7">
    <source>
        <dbReference type="ARBA" id="ARBA00022771"/>
    </source>
</evidence>
<keyword evidence="11 12" id="KW-0472">Membrane</keyword>
<evidence type="ECO:0000256" key="2">
    <source>
        <dbReference type="ARBA" id="ARBA00004141"/>
    </source>
</evidence>
<evidence type="ECO:0000313" key="15">
    <source>
        <dbReference type="Proteomes" id="UP000678016"/>
    </source>
</evidence>
<evidence type="ECO:0000313" key="14">
    <source>
        <dbReference type="EMBL" id="QUX29622.1"/>
    </source>
</evidence>
<dbReference type="EMBL" id="CP074132">
    <property type="protein sequence ID" value="QUX29622.1"/>
    <property type="molecule type" value="Genomic_DNA"/>
</dbReference>